<dbReference type="InterPro" id="IPR029026">
    <property type="entry name" value="tRNA_m1G_MTases_N"/>
</dbReference>
<dbReference type="Pfam" id="PF00588">
    <property type="entry name" value="SpoU_methylase"/>
    <property type="match status" value="1"/>
</dbReference>
<dbReference type="GO" id="GO:0008173">
    <property type="term" value="F:RNA methyltransferase activity"/>
    <property type="evidence" value="ECO:0007669"/>
    <property type="project" value="InterPro"/>
</dbReference>
<keyword evidence="6" id="KW-0694">RNA-binding</keyword>
<keyword evidence="3" id="KW-0808">Transferase</keyword>
<evidence type="ECO:0000256" key="2">
    <source>
        <dbReference type="ARBA" id="ARBA00022603"/>
    </source>
</evidence>
<dbReference type="AlphaFoldDB" id="A0A9W7L194"/>
<keyword evidence="4" id="KW-0949">S-adenosyl-L-methionine</keyword>
<dbReference type="CDD" id="cd18092">
    <property type="entry name" value="SpoU-like_TrmH"/>
    <property type="match status" value="1"/>
</dbReference>
<sequence length="266" mass="29181">MDIMRPYISEGRMNKMETVLRERCLDVLFLYENPVNPSNVYACLRTMDAFGVQNCCIVDGGYSRVLANSGDKTGGEVRKKKSRKSKHSAMGSDKWLTVERVNTKGRGMGGVVERLREEGYRIYSSSLEGGVDIRSFSFSHPSVCPPNPPSPSSPPPTPSKICIVFGNEESGVSQSLKSLSDGLFYLPMSGFAESYNLSVATSLTLAYLQSMGVIRRTEGWERERREIMCKWMIGCFPKKGMGEMILEKEGIEVLRAGTGGAGGGGV</sequence>
<evidence type="ECO:0000256" key="1">
    <source>
        <dbReference type="ARBA" id="ARBA00022555"/>
    </source>
</evidence>
<dbReference type="OrthoDB" id="241340at2759"/>
<dbReference type="PANTHER" id="PTHR43453:SF1">
    <property type="entry name" value="TRNA_RRNA METHYLTRANSFERASE SPOU TYPE DOMAIN-CONTAINING PROTEIN"/>
    <property type="match status" value="1"/>
</dbReference>
<dbReference type="PANTHER" id="PTHR43453">
    <property type="entry name" value="RRNA METHYLASE-LIKE"/>
    <property type="match status" value="1"/>
</dbReference>
<dbReference type="InterPro" id="IPR029028">
    <property type="entry name" value="Alpha/beta_knot_MTases"/>
</dbReference>
<feature type="domain" description="tRNA/rRNA methyltransferase SpoU type" evidence="8">
    <location>
        <begin position="29"/>
        <end position="205"/>
    </location>
</feature>
<gene>
    <name evidence="9" type="ORF">TrCOL_g8284</name>
</gene>
<dbReference type="GO" id="GO:0002938">
    <property type="term" value="P:tRNA guanine ribose methylation"/>
    <property type="evidence" value="ECO:0007669"/>
    <property type="project" value="TreeGrafter"/>
</dbReference>
<feature type="compositionally biased region" description="Basic residues" evidence="7">
    <location>
        <begin position="78"/>
        <end position="87"/>
    </location>
</feature>
<evidence type="ECO:0000256" key="6">
    <source>
        <dbReference type="ARBA" id="ARBA00022884"/>
    </source>
</evidence>
<dbReference type="GO" id="GO:0000049">
    <property type="term" value="F:tRNA binding"/>
    <property type="evidence" value="ECO:0007669"/>
    <property type="project" value="UniProtKB-KW"/>
</dbReference>
<evidence type="ECO:0000313" key="9">
    <source>
        <dbReference type="EMBL" id="GMI19432.1"/>
    </source>
</evidence>
<keyword evidence="2" id="KW-0489">Methyltransferase</keyword>
<proteinExistence type="predicted"/>
<feature type="region of interest" description="Disordered" evidence="7">
    <location>
        <begin position="69"/>
        <end position="90"/>
    </location>
</feature>
<dbReference type="InterPro" id="IPR033671">
    <property type="entry name" value="TrmH"/>
</dbReference>
<evidence type="ECO:0000256" key="3">
    <source>
        <dbReference type="ARBA" id="ARBA00022679"/>
    </source>
</evidence>
<dbReference type="SUPFAM" id="SSF75217">
    <property type="entry name" value="alpha/beta knot"/>
    <property type="match status" value="1"/>
</dbReference>
<dbReference type="EMBL" id="BRYA01000494">
    <property type="protein sequence ID" value="GMI19432.1"/>
    <property type="molecule type" value="Genomic_DNA"/>
</dbReference>
<accession>A0A9W7L194</accession>
<evidence type="ECO:0000256" key="4">
    <source>
        <dbReference type="ARBA" id="ARBA00022691"/>
    </source>
</evidence>
<evidence type="ECO:0000256" key="5">
    <source>
        <dbReference type="ARBA" id="ARBA00022694"/>
    </source>
</evidence>
<keyword evidence="5" id="KW-0819">tRNA processing</keyword>
<protein>
    <recommendedName>
        <fullName evidence="8">tRNA/rRNA methyltransferase SpoU type domain-containing protein</fullName>
    </recommendedName>
</protein>
<evidence type="ECO:0000256" key="7">
    <source>
        <dbReference type="SAM" id="MobiDB-lite"/>
    </source>
</evidence>
<dbReference type="InterPro" id="IPR001537">
    <property type="entry name" value="SpoU_MeTrfase"/>
</dbReference>
<evidence type="ECO:0000259" key="8">
    <source>
        <dbReference type="Pfam" id="PF00588"/>
    </source>
</evidence>
<name>A0A9W7L194_9STRA</name>
<comment type="caution">
    <text evidence="9">The sequence shown here is derived from an EMBL/GenBank/DDBJ whole genome shotgun (WGS) entry which is preliminary data.</text>
</comment>
<keyword evidence="1" id="KW-0820">tRNA-binding</keyword>
<organism evidence="9 10">
    <name type="scientific">Triparma columacea</name>
    <dbReference type="NCBI Taxonomy" id="722753"/>
    <lineage>
        <taxon>Eukaryota</taxon>
        <taxon>Sar</taxon>
        <taxon>Stramenopiles</taxon>
        <taxon>Ochrophyta</taxon>
        <taxon>Bolidophyceae</taxon>
        <taxon>Parmales</taxon>
        <taxon>Triparmaceae</taxon>
        <taxon>Triparma</taxon>
    </lineage>
</organism>
<dbReference type="Gene3D" id="3.40.1280.10">
    <property type="match status" value="1"/>
</dbReference>
<evidence type="ECO:0000313" key="10">
    <source>
        <dbReference type="Proteomes" id="UP001165065"/>
    </source>
</evidence>
<reference evidence="10" key="1">
    <citation type="journal article" date="2023" name="Commun. Biol.">
        <title>Genome analysis of Parmales, the sister group of diatoms, reveals the evolutionary specialization of diatoms from phago-mixotrophs to photoautotrophs.</title>
        <authorList>
            <person name="Ban H."/>
            <person name="Sato S."/>
            <person name="Yoshikawa S."/>
            <person name="Yamada K."/>
            <person name="Nakamura Y."/>
            <person name="Ichinomiya M."/>
            <person name="Sato N."/>
            <person name="Blanc-Mathieu R."/>
            <person name="Endo H."/>
            <person name="Kuwata A."/>
            <person name="Ogata H."/>
        </authorList>
    </citation>
    <scope>NUCLEOTIDE SEQUENCE [LARGE SCALE GENOMIC DNA]</scope>
</reference>
<keyword evidence="10" id="KW-1185">Reference proteome</keyword>
<dbReference type="Proteomes" id="UP001165065">
    <property type="component" value="Unassembled WGS sequence"/>
</dbReference>